<evidence type="ECO:0000313" key="1">
    <source>
        <dbReference type="EMBL" id="OHA80502.1"/>
    </source>
</evidence>
<dbReference type="AlphaFoldDB" id="A0A1G2S7F9"/>
<organism evidence="1 2">
    <name type="scientific">Candidatus Yonathbacteria bacterium RIFCSPHIGHO2_02_FULL_44_14</name>
    <dbReference type="NCBI Taxonomy" id="1802724"/>
    <lineage>
        <taxon>Bacteria</taxon>
        <taxon>Candidatus Yonathiibacteriota</taxon>
    </lineage>
</organism>
<comment type="caution">
    <text evidence="1">The sequence shown here is derived from an EMBL/GenBank/DDBJ whole genome shotgun (WGS) entry which is preliminary data.</text>
</comment>
<sequence length="216" mass="24751">MVTGVIILVAAVARGYWVWRQTQSNVSIPIASTNTKIKLTDTIRDANDQSFDFNDVNHLFLKNVNWSVATSNSLGVRAAIWRTEKDIFFHQDVNFSGKEYFLKERQIKEGDLPVFVDEKTLANHGWVDGMRTDVNYKNYHLVFVIDEAPYSGTRRYFRIKDDKLQTYTYNWNTSYKYIPCADGICDIVAGSGRETSRIFVSDPVFLADIVPANIDI</sequence>
<gene>
    <name evidence="1" type="ORF">A3D51_00230</name>
</gene>
<dbReference type="EMBL" id="MHUT01000018">
    <property type="protein sequence ID" value="OHA80502.1"/>
    <property type="molecule type" value="Genomic_DNA"/>
</dbReference>
<evidence type="ECO:0000313" key="2">
    <source>
        <dbReference type="Proteomes" id="UP000179118"/>
    </source>
</evidence>
<proteinExistence type="predicted"/>
<reference evidence="1 2" key="1">
    <citation type="journal article" date="2016" name="Nat. Commun.">
        <title>Thousands of microbial genomes shed light on interconnected biogeochemical processes in an aquifer system.</title>
        <authorList>
            <person name="Anantharaman K."/>
            <person name="Brown C.T."/>
            <person name="Hug L.A."/>
            <person name="Sharon I."/>
            <person name="Castelle C.J."/>
            <person name="Probst A.J."/>
            <person name="Thomas B.C."/>
            <person name="Singh A."/>
            <person name="Wilkins M.J."/>
            <person name="Karaoz U."/>
            <person name="Brodie E.L."/>
            <person name="Williams K.H."/>
            <person name="Hubbard S.S."/>
            <person name="Banfield J.F."/>
        </authorList>
    </citation>
    <scope>NUCLEOTIDE SEQUENCE [LARGE SCALE GENOMIC DNA]</scope>
</reference>
<dbReference type="Proteomes" id="UP000179118">
    <property type="component" value="Unassembled WGS sequence"/>
</dbReference>
<name>A0A1G2S7F9_9BACT</name>
<protein>
    <submittedName>
        <fullName evidence="1">Uncharacterized protein</fullName>
    </submittedName>
</protein>
<accession>A0A1G2S7F9</accession>